<comment type="caution">
    <text evidence="2">The sequence shown here is derived from an EMBL/GenBank/DDBJ whole genome shotgun (WGS) entry which is preliminary data.</text>
</comment>
<name>A0A0W4ZDN2_PNEC8</name>
<organism evidence="2 3">
    <name type="scientific">Pneumocystis carinii (strain B80)</name>
    <name type="common">Rat pneumocystis pneumonia agent</name>
    <name type="synonym">Pneumocystis carinii f. sp. carinii</name>
    <dbReference type="NCBI Taxonomy" id="1408658"/>
    <lineage>
        <taxon>Eukaryota</taxon>
        <taxon>Fungi</taxon>
        <taxon>Dikarya</taxon>
        <taxon>Ascomycota</taxon>
        <taxon>Taphrinomycotina</taxon>
        <taxon>Pneumocystomycetes</taxon>
        <taxon>Pneumocystaceae</taxon>
        <taxon>Pneumocystis</taxon>
    </lineage>
</organism>
<dbReference type="OrthoDB" id="5360338at2759"/>
<evidence type="ECO:0000313" key="3">
    <source>
        <dbReference type="Proteomes" id="UP000054454"/>
    </source>
</evidence>
<protein>
    <recommendedName>
        <fullName evidence="1">Sfi1 spindle body domain-containing protein</fullName>
    </recommendedName>
</protein>
<dbReference type="EMBL" id="LFVZ01000013">
    <property type="protein sequence ID" value="KTW26423.1"/>
    <property type="molecule type" value="Genomic_DNA"/>
</dbReference>
<dbReference type="VEuPathDB" id="FungiDB:T552_02904"/>
<evidence type="ECO:0000259" key="1">
    <source>
        <dbReference type="Pfam" id="PF08457"/>
    </source>
</evidence>
<dbReference type="Proteomes" id="UP000054454">
    <property type="component" value="Unassembled WGS sequence"/>
</dbReference>
<sequence length="826" mass="100793">MHKFIADLNLLYEIVVAADTSKQRGSFLAIFEAYDTVLKRENIDSTNDRVYYKFLLKLVQVQGEGWEYKFRSLIKNMGIDFKPIKKITPENSILDHKNRDADRTFTPNSEESSKSLKDFFYSSDEISNSSLTSQITRSSPITTKSLQKENAKISTYNNNIIKNAKHAEYIYNELCIPIKHKYFNIWIKKTENICDYFQSMYSKAILHDSYILSFQALGIWHQKSLYLKKKRKNAENAGNYVLMEKSFIKWLKMFYKKKKKYQQLYNFILMKIFLNAWRKIWIMQYKIAALHFLSFSFSIWKKKLLIQKSIMYKAIEWQRQHLLRHIFISWFTKTYLDKFKVNKSSKKKHDTFLLWKSQLQLIYKKNEITIKNYSKKIINYYYKLWFQKSKKIYENMIKAIALSNNINIIKIFHTWNIKYKIEISKKEFLSFKNKSLYKKYFLDWKKKTEDIQLASNFFNYTLLRLTFINWRQVLHLNILLIKLENKLRRKIIYKWILKERLILLLRVRGRRLYYLTFYLWKRYYRALDDKNNLLISILRNKINHRIKIATFLEWIEKLNFLSKSKKNAKEIYSVNIKRNIINAWRKKNINIQENNATAKYKSNYFYAKHSIVHWKEKLHKRIKAREQHVNLFIYNHNLKLCYRTIMHWQYYFKNIVLNYDVALKFRASKYQCLIIQFFSIWTNKYKNLDIILIQTQKEKNLKDIRLYFIKWKIKQNIILSMNNNALVILIRKNHTLMKKYIRKWELHILQLRGPEIQAHLFKKKQNELFMKKTFHFWKQQFKKKYIPGKENTKNDDSTLFENSSNIISYNSFTLSPILNKLRFTKL</sequence>
<dbReference type="RefSeq" id="XP_018224871.1">
    <property type="nucleotide sequence ID" value="XM_018371430.1"/>
</dbReference>
<feature type="domain" description="Sfi1 spindle body" evidence="1">
    <location>
        <begin position="220"/>
        <end position="780"/>
    </location>
</feature>
<accession>A0A0W4ZDN2</accession>
<dbReference type="GeneID" id="28937633"/>
<reference evidence="3" key="1">
    <citation type="journal article" date="2016" name="Nat. Commun.">
        <title>Genome analysis of three Pneumocystis species reveals adaptation mechanisms to life exclusively in mammalian hosts.</title>
        <authorList>
            <person name="Ma L."/>
            <person name="Chen Z."/>
            <person name="Huang D.W."/>
            <person name="Kutty G."/>
            <person name="Ishihara M."/>
            <person name="Wang H."/>
            <person name="Abouelleil A."/>
            <person name="Bishop L."/>
            <person name="Davey E."/>
            <person name="Deng R."/>
            <person name="Deng X."/>
            <person name="Fan L."/>
            <person name="Fantoni G."/>
            <person name="Fitzgerald M."/>
            <person name="Gogineni E."/>
            <person name="Goldberg J.M."/>
            <person name="Handley G."/>
            <person name="Hu X."/>
            <person name="Huber C."/>
            <person name="Jiao X."/>
            <person name="Jones K."/>
            <person name="Levin J.Z."/>
            <person name="Liu Y."/>
            <person name="Macdonald P."/>
            <person name="Melnikov A."/>
            <person name="Raley C."/>
            <person name="Sassi M."/>
            <person name="Sherman B.T."/>
            <person name="Song X."/>
            <person name="Sykes S."/>
            <person name="Tran B."/>
            <person name="Walsh L."/>
            <person name="Xia Y."/>
            <person name="Yang J."/>
            <person name="Young S."/>
            <person name="Zeng Q."/>
            <person name="Zheng X."/>
            <person name="Stephens R."/>
            <person name="Nusbaum C."/>
            <person name="Birren B.W."/>
            <person name="Azadi P."/>
            <person name="Lempicki R.A."/>
            <person name="Cuomo C.A."/>
            <person name="Kovacs J.A."/>
        </authorList>
    </citation>
    <scope>NUCLEOTIDE SEQUENCE [LARGE SCALE GENOMIC DNA]</scope>
    <source>
        <strain evidence="3">B80</strain>
    </source>
</reference>
<dbReference type="AlphaFoldDB" id="A0A0W4ZDN2"/>
<dbReference type="Pfam" id="PF08457">
    <property type="entry name" value="Sfi1"/>
    <property type="match status" value="1"/>
</dbReference>
<proteinExistence type="predicted"/>
<evidence type="ECO:0000313" key="2">
    <source>
        <dbReference type="EMBL" id="KTW26423.1"/>
    </source>
</evidence>
<dbReference type="InterPro" id="IPR013665">
    <property type="entry name" value="Sfi1_dom"/>
</dbReference>
<gene>
    <name evidence="2" type="ORF">T552_02904</name>
</gene>
<keyword evidence="3" id="KW-1185">Reference proteome</keyword>